<organism evidence="1 2">
    <name type="scientific">Penicillium capsulatum</name>
    <dbReference type="NCBI Taxonomy" id="69766"/>
    <lineage>
        <taxon>Eukaryota</taxon>
        <taxon>Fungi</taxon>
        <taxon>Dikarya</taxon>
        <taxon>Ascomycota</taxon>
        <taxon>Pezizomycotina</taxon>
        <taxon>Eurotiomycetes</taxon>
        <taxon>Eurotiomycetidae</taxon>
        <taxon>Eurotiales</taxon>
        <taxon>Aspergillaceae</taxon>
        <taxon>Penicillium</taxon>
    </lineage>
</organism>
<dbReference type="OrthoDB" id="4364054at2759"/>
<protein>
    <submittedName>
        <fullName evidence="1">Uncharacterized protein</fullName>
    </submittedName>
</protein>
<dbReference type="AlphaFoldDB" id="A0A9W9I5D7"/>
<reference evidence="1" key="1">
    <citation type="submission" date="2022-11" db="EMBL/GenBank/DDBJ databases">
        <authorList>
            <person name="Petersen C."/>
        </authorList>
    </citation>
    <scope>NUCLEOTIDE SEQUENCE</scope>
    <source>
        <strain evidence="1">IBT 21917</strain>
    </source>
</reference>
<name>A0A9W9I5D7_9EURO</name>
<proteinExistence type="predicted"/>
<reference evidence="1" key="2">
    <citation type="journal article" date="2023" name="IMA Fungus">
        <title>Comparative genomic study of the Penicillium genus elucidates a diverse pangenome and 15 lateral gene transfer events.</title>
        <authorList>
            <person name="Petersen C."/>
            <person name="Sorensen T."/>
            <person name="Nielsen M.R."/>
            <person name="Sondergaard T.E."/>
            <person name="Sorensen J.L."/>
            <person name="Fitzpatrick D.A."/>
            <person name="Frisvad J.C."/>
            <person name="Nielsen K.L."/>
        </authorList>
    </citation>
    <scope>NUCLEOTIDE SEQUENCE</scope>
    <source>
        <strain evidence="1">IBT 21917</strain>
    </source>
</reference>
<dbReference type="Proteomes" id="UP001146351">
    <property type="component" value="Unassembled WGS sequence"/>
</dbReference>
<evidence type="ECO:0000313" key="1">
    <source>
        <dbReference type="EMBL" id="KAJ5166012.1"/>
    </source>
</evidence>
<sequence>MQCQARSRRISSFRVWQPKVPRPRKIDRAAVEKACLTVKGKEIFLCHLAQKEETLSARCELLKKTATGQTDESQLSKLLEEREFTRKEFWFTERELFAQRMALPVSPLRRAYHLWRSQPARYLHPDLTENCAGQSGCCAGRIYIADRPYAAGHCTVECGCCAKTRGFDLGDHRDNNDRRDNNRACAIFNAPVHPSPNNDYYRRIMRAHMFGLGSGP</sequence>
<comment type="caution">
    <text evidence="1">The sequence shown here is derived from an EMBL/GenBank/DDBJ whole genome shotgun (WGS) entry which is preliminary data.</text>
</comment>
<dbReference type="EMBL" id="JAPQKO010000004">
    <property type="protein sequence ID" value="KAJ5166012.1"/>
    <property type="molecule type" value="Genomic_DNA"/>
</dbReference>
<evidence type="ECO:0000313" key="2">
    <source>
        <dbReference type="Proteomes" id="UP001146351"/>
    </source>
</evidence>
<gene>
    <name evidence="1" type="ORF">N7492_006308</name>
</gene>
<accession>A0A9W9I5D7</accession>
<keyword evidence="2" id="KW-1185">Reference proteome</keyword>